<evidence type="ECO:0000313" key="1">
    <source>
        <dbReference type="EMBL" id="AJC87335.1"/>
    </source>
</evidence>
<reference evidence="1 2" key="1">
    <citation type="journal article" date="2014" name="Genome Biol. Evol.">
        <title>Comparative Genomics of the Campylobacter lari Group.</title>
        <authorList>
            <person name="Miller W.G."/>
            <person name="Yee E."/>
            <person name="Chapman M.H."/>
            <person name="Smith T.P."/>
            <person name="Bono J.L."/>
            <person name="Huynh S."/>
            <person name="Parker C.T."/>
            <person name="Vandamme P."/>
            <person name="Luong K."/>
            <person name="Korlach J."/>
        </authorList>
    </citation>
    <scope>NUCLEOTIDE SEQUENCE [LARGE SCALE GENOMIC DNA]</scope>
    <source>
        <strain evidence="1 2">NCTC 12927</strain>
    </source>
</reference>
<proteinExistence type="predicted"/>
<name>A0A0A8H0N2_9BACT</name>
<dbReference type="KEGG" id="cis:CINS_0335"/>
<dbReference type="Proteomes" id="UP000031163">
    <property type="component" value="Chromosome"/>
</dbReference>
<dbReference type="RefSeq" id="WP_039649307.1">
    <property type="nucleotide sequence ID" value="NZ_CP007770.1"/>
</dbReference>
<dbReference type="STRING" id="1031564.CINS_0335"/>
<dbReference type="GeneID" id="74431150"/>
<dbReference type="InterPro" id="IPR049887">
    <property type="entry name" value="CmeU-like"/>
</dbReference>
<accession>A0A0A8H0N2</accession>
<organism evidence="1 2">
    <name type="scientific">Campylobacter insulaenigrae NCTC 12927</name>
    <dbReference type="NCBI Taxonomy" id="1031564"/>
    <lineage>
        <taxon>Bacteria</taxon>
        <taxon>Pseudomonadati</taxon>
        <taxon>Campylobacterota</taxon>
        <taxon>Epsilonproteobacteria</taxon>
        <taxon>Campylobacterales</taxon>
        <taxon>Campylobacteraceae</taxon>
        <taxon>Campylobacter</taxon>
    </lineage>
</organism>
<gene>
    <name evidence="1" type="ORF">CINS_0335</name>
</gene>
<dbReference type="AlphaFoldDB" id="A0A0A8H0N2"/>
<dbReference type="NCBIfam" id="NF041329">
    <property type="entry name" value="CmeU"/>
    <property type="match status" value="1"/>
</dbReference>
<sequence>MDKKETMINNLNDFFKLRKEFYAFFDEHIPKIENAEIFDFTKAKDMNVKEVYNHFYKFDYAIRKCLPDIYRAFDISYDKDIKKDF</sequence>
<evidence type="ECO:0000313" key="2">
    <source>
        <dbReference type="Proteomes" id="UP000031163"/>
    </source>
</evidence>
<dbReference type="HOGENOM" id="CLU_196581_0_0_7"/>
<dbReference type="EMBL" id="CP007770">
    <property type="protein sequence ID" value="AJC87335.1"/>
    <property type="molecule type" value="Genomic_DNA"/>
</dbReference>
<protein>
    <submittedName>
        <fullName evidence="1">Uncharacterized protein</fullName>
    </submittedName>
</protein>